<evidence type="ECO:0000256" key="4">
    <source>
        <dbReference type="ARBA" id="ARBA00022481"/>
    </source>
</evidence>
<dbReference type="Pfam" id="PF07963">
    <property type="entry name" value="N_methyl"/>
    <property type="match status" value="1"/>
</dbReference>
<dbReference type="EMBL" id="CADIJX010000001">
    <property type="protein sequence ID" value="CAB3631101.1"/>
    <property type="molecule type" value="Genomic_DNA"/>
</dbReference>
<keyword evidence="7 11" id="KW-1133">Transmembrane helix</keyword>
<reference evidence="13 14" key="1">
    <citation type="submission" date="2020-04" db="EMBL/GenBank/DDBJ databases">
        <authorList>
            <person name="De Canck E."/>
        </authorList>
    </citation>
    <scope>NUCLEOTIDE SEQUENCE [LARGE SCALE GENOMIC DNA]</scope>
    <source>
        <strain evidence="13 14">LMG 3431</strain>
    </source>
</reference>
<keyword evidence="5" id="KW-0997">Cell inner membrane</keyword>
<dbReference type="GO" id="GO:0015627">
    <property type="term" value="C:type II protein secretion system complex"/>
    <property type="evidence" value="ECO:0007669"/>
    <property type="project" value="InterPro"/>
</dbReference>
<keyword evidence="4" id="KW-0488">Methylation</keyword>
<gene>
    <name evidence="13" type="ORF">LMG3431_01235</name>
</gene>
<accession>A0A6S6YMU7</accession>
<dbReference type="Proteomes" id="UP000494108">
    <property type="component" value="Unassembled WGS sequence"/>
</dbReference>
<evidence type="ECO:0000256" key="11">
    <source>
        <dbReference type="SAM" id="Phobius"/>
    </source>
</evidence>
<evidence type="ECO:0000259" key="12">
    <source>
        <dbReference type="Pfam" id="PF12019"/>
    </source>
</evidence>
<proteinExistence type="inferred from homology"/>
<evidence type="ECO:0000256" key="10">
    <source>
        <dbReference type="ARBA" id="ARBA00030775"/>
    </source>
</evidence>
<comment type="similarity">
    <text evidence="9">Belongs to the GSP H family.</text>
</comment>
<dbReference type="InterPro" id="IPR045584">
    <property type="entry name" value="Pilin-like"/>
</dbReference>
<keyword evidence="3" id="KW-1003">Cell membrane</keyword>
<dbReference type="InterPro" id="IPR002416">
    <property type="entry name" value="T2SS_protein-GspH"/>
</dbReference>
<comment type="subcellular location">
    <subcellularLocation>
        <location evidence="1">Cell inner membrane</location>
        <topology evidence="1">Single-pass membrane protein</topology>
    </subcellularLocation>
</comment>
<evidence type="ECO:0000256" key="9">
    <source>
        <dbReference type="ARBA" id="ARBA00025772"/>
    </source>
</evidence>
<keyword evidence="8 11" id="KW-0472">Membrane</keyword>
<dbReference type="PRINTS" id="PR00885">
    <property type="entry name" value="BCTERIALGSPH"/>
</dbReference>
<dbReference type="GO" id="GO:0005886">
    <property type="term" value="C:plasma membrane"/>
    <property type="evidence" value="ECO:0007669"/>
    <property type="project" value="UniProtKB-SubCell"/>
</dbReference>
<evidence type="ECO:0000256" key="5">
    <source>
        <dbReference type="ARBA" id="ARBA00022519"/>
    </source>
</evidence>
<evidence type="ECO:0000313" key="14">
    <source>
        <dbReference type="Proteomes" id="UP000494108"/>
    </source>
</evidence>
<dbReference type="InterPro" id="IPR012902">
    <property type="entry name" value="N_methyl_site"/>
</dbReference>
<name>A0A6S6YMU7_9BURK</name>
<evidence type="ECO:0000256" key="3">
    <source>
        <dbReference type="ARBA" id="ARBA00022475"/>
    </source>
</evidence>
<dbReference type="NCBIfam" id="TIGR01708">
    <property type="entry name" value="typeII_sec_gspH"/>
    <property type="match status" value="1"/>
</dbReference>
<evidence type="ECO:0000313" key="13">
    <source>
        <dbReference type="EMBL" id="CAB3631101.1"/>
    </source>
</evidence>
<dbReference type="InterPro" id="IPR022346">
    <property type="entry name" value="T2SS_GspH"/>
</dbReference>
<dbReference type="NCBIfam" id="TIGR02532">
    <property type="entry name" value="IV_pilin_GFxxxE"/>
    <property type="match status" value="1"/>
</dbReference>
<evidence type="ECO:0000256" key="6">
    <source>
        <dbReference type="ARBA" id="ARBA00022692"/>
    </source>
</evidence>
<organism evidence="13 14">
    <name type="scientific">Achromobacter pestifer</name>
    <dbReference type="NCBI Taxonomy" id="1353889"/>
    <lineage>
        <taxon>Bacteria</taxon>
        <taxon>Pseudomonadati</taxon>
        <taxon>Pseudomonadota</taxon>
        <taxon>Betaproteobacteria</taxon>
        <taxon>Burkholderiales</taxon>
        <taxon>Alcaligenaceae</taxon>
        <taxon>Achromobacter</taxon>
    </lineage>
</organism>
<dbReference type="RefSeq" id="WP_175173505.1">
    <property type="nucleotide sequence ID" value="NZ_CADIJX010000001.1"/>
</dbReference>
<dbReference type="InterPro" id="IPR049875">
    <property type="entry name" value="TypeII_GspH"/>
</dbReference>
<keyword evidence="6 11" id="KW-0812">Transmembrane</keyword>
<feature type="domain" description="General secretion pathway GspH" evidence="12">
    <location>
        <begin position="47"/>
        <end position="154"/>
    </location>
</feature>
<evidence type="ECO:0000256" key="1">
    <source>
        <dbReference type="ARBA" id="ARBA00004377"/>
    </source>
</evidence>
<feature type="transmembrane region" description="Helical" evidence="11">
    <location>
        <begin position="12"/>
        <end position="34"/>
    </location>
</feature>
<dbReference type="Gene3D" id="3.55.40.10">
    <property type="entry name" value="minor pseudopilin epsh domain"/>
    <property type="match status" value="1"/>
</dbReference>
<evidence type="ECO:0000256" key="7">
    <source>
        <dbReference type="ARBA" id="ARBA00022989"/>
    </source>
</evidence>
<sequence length="162" mass="17789">MPTLVPGSSERGFTLVEVLVVLVIVAIAASMVSLSIGKRDNGLRNDAQRLADAFTVAQSEARSDGRPIRWLANGQGWSFERQGRLPGPSAQEDTPVPVDHLEQDEMLRPQTWQAGAVQLRLDPDRPLVFNTEWVAAPMTLVLRSGDTSVTLQRDAAGRYDIR</sequence>
<evidence type="ECO:0000256" key="2">
    <source>
        <dbReference type="ARBA" id="ARBA00021549"/>
    </source>
</evidence>
<dbReference type="AlphaFoldDB" id="A0A6S6YMU7"/>
<dbReference type="Pfam" id="PF12019">
    <property type="entry name" value="GspH"/>
    <property type="match status" value="1"/>
</dbReference>
<protein>
    <recommendedName>
        <fullName evidence="2">Type II secretion system protein H</fullName>
    </recommendedName>
    <alternativeName>
        <fullName evidence="10">General secretion pathway protein H</fullName>
    </alternativeName>
</protein>
<dbReference type="SUPFAM" id="SSF54523">
    <property type="entry name" value="Pili subunits"/>
    <property type="match status" value="1"/>
</dbReference>
<keyword evidence="14" id="KW-1185">Reference proteome</keyword>
<dbReference type="GO" id="GO:0015628">
    <property type="term" value="P:protein secretion by the type II secretion system"/>
    <property type="evidence" value="ECO:0007669"/>
    <property type="project" value="InterPro"/>
</dbReference>
<dbReference type="PROSITE" id="PS00409">
    <property type="entry name" value="PROKAR_NTER_METHYL"/>
    <property type="match status" value="1"/>
</dbReference>
<evidence type="ECO:0000256" key="8">
    <source>
        <dbReference type="ARBA" id="ARBA00023136"/>
    </source>
</evidence>